<dbReference type="InterPro" id="IPR015421">
    <property type="entry name" value="PyrdxlP-dep_Trfase_major"/>
</dbReference>
<dbReference type="AlphaFoldDB" id="A0A8H4PT22"/>
<dbReference type="InterPro" id="IPR015422">
    <property type="entry name" value="PyrdxlP-dep_Trfase_small"/>
</dbReference>
<dbReference type="InterPro" id="IPR050478">
    <property type="entry name" value="Ethylene_sulfur-biosynth"/>
</dbReference>
<proteinExistence type="predicted"/>
<feature type="domain" description="Aminotransferase class I/classII large" evidence="2">
    <location>
        <begin position="104"/>
        <end position="440"/>
    </location>
</feature>
<dbReference type="GO" id="GO:0008483">
    <property type="term" value="F:transaminase activity"/>
    <property type="evidence" value="ECO:0007669"/>
    <property type="project" value="TreeGrafter"/>
</dbReference>
<reference evidence="3 4" key="1">
    <citation type="journal article" date="2020" name="Genome Biol. Evol.">
        <title>A new high-quality draft genome assembly of the Chinese cordyceps Ophiocordyceps sinensis.</title>
        <authorList>
            <person name="Shu R."/>
            <person name="Zhang J."/>
            <person name="Meng Q."/>
            <person name="Zhang H."/>
            <person name="Zhou G."/>
            <person name="Li M."/>
            <person name="Wu P."/>
            <person name="Zhao Y."/>
            <person name="Chen C."/>
            <person name="Qin Q."/>
        </authorList>
    </citation>
    <scope>NUCLEOTIDE SEQUENCE [LARGE SCALE GENOMIC DNA]</scope>
    <source>
        <strain evidence="3 4">IOZ07</strain>
    </source>
</reference>
<dbReference type="CDD" id="cd00609">
    <property type="entry name" value="AAT_like"/>
    <property type="match status" value="1"/>
</dbReference>
<name>A0A8H4PT22_9HYPO</name>
<dbReference type="InterPro" id="IPR015424">
    <property type="entry name" value="PyrdxlP-dep_Trfase"/>
</dbReference>
<gene>
    <name evidence="3" type="ORF">G6O67_001831</name>
</gene>
<protein>
    <recommendedName>
        <fullName evidence="2">Aminotransferase class I/classII large domain-containing protein</fullName>
    </recommendedName>
</protein>
<dbReference type="InterPro" id="IPR004839">
    <property type="entry name" value="Aminotransferase_I/II_large"/>
</dbReference>
<dbReference type="Pfam" id="PF00155">
    <property type="entry name" value="Aminotran_1_2"/>
    <property type="match status" value="1"/>
</dbReference>
<dbReference type="Proteomes" id="UP000557566">
    <property type="component" value="Unassembled WGS sequence"/>
</dbReference>
<dbReference type="OrthoDB" id="7042322at2759"/>
<dbReference type="GO" id="GO:0006520">
    <property type="term" value="P:amino acid metabolic process"/>
    <property type="evidence" value="ECO:0007669"/>
    <property type="project" value="TreeGrafter"/>
</dbReference>
<evidence type="ECO:0000313" key="3">
    <source>
        <dbReference type="EMBL" id="KAF4509895.1"/>
    </source>
</evidence>
<comment type="caution">
    <text evidence="3">The sequence shown here is derived from an EMBL/GenBank/DDBJ whole genome shotgun (WGS) entry which is preliminary data.</text>
</comment>
<dbReference type="Gene3D" id="3.40.640.10">
    <property type="entry name" value="Type I PLP-dependent aspartate aminotransferase-like (Major domain)"/>
    <property type="match status" value="1"/>
</dbReference>
<accession>A0A8H4PT22</accession>
<evidence type="ECO:0000259" key="2">
    <source>
        <dbReference type="Pfam" id="PF00155"/>
    </source>
</evidence>
<evidence type="ECO:0000313" key="4">
    <source>
        <dbReference type="Proteomes" id="UP000557566"/>
    </source>
</evidence>
<evidence type="ECO:0000256" key="1">
    <source>
        <dbReference type="ARBA" id="ARBA00022898"/>
    </source>
</evidence>
<keyword evidence="1" id="KW-0663">Pyridoxal phosphate</keyword>
<dbReference type="PANTHER" id="PTHR43795">
    <property type="entry name" value="BIFUNCTIONAL ASPARTATE AMINOTRANSFERASE AND GLUTAMATE/ASPARTATE-PREPHENATE AMINOTRANSFERASE-RELATED"/>
    <property type="match status" value="1"/>
</dbReference>
<dbReference type="GO" id="GO:0030170">
    <property type="term" value="F:pyridoxal phosphate binding"/>
    <property type="evidence" value="ECO:0007669"/>
    <property type="project" value="InterPro"/>
</dbReference>
<dbReference type="PRINTS" id="PR00753">
    <property type="entry name" value="ACCSYNTHASE"/>
</dbReference>
<dbReference type="EMBL" id="JAAVMX010000003">
    <property type="protein sequence ID" value="KAF4509895.1"/>
    <property type="molecule type" value="Genomic_DNA"/>
</dbReference>
<sequence length="449" mass="49206">MTQASPEEPEEGHREPLCLLSAAMESSSHSPYLSKRSAATIAKQYLPWRFAPAQTYDAKTNPDGLISFGLAENKLIAGDVESFVNKAVKFESHQFSYGFSSAGGRRFPAALAVHLNEYLQPCEPITADDIKVTGAATPMHEILAWGLADPGDGILTSRPVYGRFELDFGNRAQVDVVYADTDAENCFDEDVVEKFEEALVRSEAQGVKIKAILIVNPHNPLGKCYPKETLVALIKYCQKRQLHLISDEIYACSTFDSGEASATPFTSALAIDPEGLIDTERLHVTYGFSKDFGSAGLRIGAIITRSQAVKSAMTGVLRFHNPAGPSLAIGAAMLEDRKWCRDFIDSSRRKLAAAYRHATQGLRDIGVDYLAGSNAGFFVWIDLSPYLPGSLEGEPEFALAKKLTNAGVFLHPREEHSLKPGWFRMVYTQDPAVVTEGIRRVKQAISQPN</sequence>
<organism evidence="3 4">
    <name type="scientific">Ophiocordyceps sinensis</name>
    <dbReference type="NCBI Taxonomy" id="72228"/>
    <lineage>
        <taxon>Eukaryota</taxon>
        <taxon>Fungi</taxon>
        <taxon>Dikarya</taxon>
        <taxon>Ascomycota</taxon>
        <taxon>Pezizomycotina</taxon>
        <taxon>Sordariomycetes</taxon>
        <taxon>Hypocreomycetidae</taxon>
        <taxon>Hypocreales</taxon>
        <taxon>Ophiocordycipitaceae</taxon>
        <taxon>Ophiocordyceps</taxon>
    </lineage>
</organism>
<keyword evidence="4" id="KW-1185">Reference proteome</keyword>
<dbReference type="SUPFAM" id="SSF53383">
    <property type="entry name" value="PLP-dependent transferases"/>
    <property type="match status" value="1"/>
</dbReference>
<dbReference type="Gene3D" id="3.90.1150.10">
    <property type="entry name" value="Aspartate Aminotransferase, domain 1"/>
    <property type="match status" value="1"/>
</dbReference>
<dbReference type="PANTHER" id="PTHR43795:SF39">
    <property type="entry name" value="AMINOTRANSFERASE CLASS I_CLASSII DOMAIN-CONTAINING PROTEIN"/>
    <property type="match status" value="1"/>
</dbReference>